<keyword evidence="3" id="KW-0731">Sigma factor</keyword>
<dbReference type="NCBIfam" id="TIGR02985">
    <property type="entry name" value="Sig70_bacteroi1"/>
    <property type="match status" value="1"/>
</dbReference>
<dbReference type="InterPro" id="IPR014284">
    <property type="entry name" value="RNA_pol_sigma-70_dom"/>
</dbReference>
<evidence type="ECO:0000256" key="2">
    <source>
        <dbReference type="ARBA" id="ARBA00023015"/>
    </source>
</evidence>
<comment type="similarity">
    <text evidence="1">Belongs to the sigma-70 factor family. ECF subfamily.</text>
</comment>
<dbReference type="GO" id="GO:0006352">
    <property type="term" value="P:DNA-templated transcription initiation"/>
    <property type="evidence" value="ECO:0007669"/>
    <property type="project" value="InterPro"/>
</dbReference>
<evidence type="ECO:0000256" key="4">
    <source>
        <dbReference type="ARBA" id="ARBA00023163"/>
    </source>
</evidence>
<name>A0A212JRE4_9BACT</name>
<dbReference type="EMBL" id="FLUL01000001">
    <property type="protein sequence ID" value="SBW01855.1"/>
    <property type="molecule type" value="Genomic_DNA"/>
</dbReference>
<feature type="domain" description="RNA polymerase sigma factor 70 region 4 type 2" evidence="6">
    <location>
        <begin position="117"/>
        <end position="166"/>
    </location>
</feature>
<gene>
    <name evidence="7" type="ORF">KL86DYS2_12132</name>
</gene>
<sequence length="178" mass="21202">MDEQLLLNGILEGDTRAYKEMFIKFYSPLCEYVSQFISDVEAEELVQDLMLHIWEKRKYLAVETSLKSYLFVAAKNRTFNAIRNEQYRKRVHAILYEKLKEQFEDPDYYMVEELAIKIQSAIKELPEKYKEVFEMSRFGENTNAEIAINLGISIKTVEYRITKSLKILRIKLKDYMLL</sequence>
<evidence type="ECO:0000259" key="5">
    <source>
        <dbReference type="Pfam" id="PF04542"/>
    </source>
</evidence>
<dbReference type="InterPro" id="IPR007627">
    <property type="entry name" value="RNA_pol_sigma70_r2"/>
</dbReference>
<dbReference type="Gene3D" id="1.10.1740.10">
    <property type="match status" value="1"/>
</dbReference>
<dbReference type="GO" id="GO:0003677">
    <property type="term" value="F:DNA binding"/>
    <property type="evidence" value="ECO:0007669"/>
    <property type="project" value="InterPro"/>
</dbReference>
<dbReference type="Pfam" id="PF04542">
    <property type="entry name" value="Sigma70_r2"/>
    <property type="match status" value="1"/>
</dbReference>
<evidence type="ECO:0000256" key="3">
    <source>
        <dbReference type="ARBA" id="ARBA00023082"/>
    </source>
</evidence>
<dbReference type="InterPro" id="IPR039425">
    <property type="entry name" value="RNA_pol_sigma-70-like"/>
</dbReference>
<dbReference type="SUPFAM" id="SSF88659">
    <property type="entry name" value="Sigma3 and sigma4 domains of RNA polymerase sigma factors"/>
    <property type="match status" value="1"/>
</dbReference>
<dbReference type="InterPro" id="IPR013325">
    <property type="entry name" value="RNA_pol_sigma_r2"/>
</dbReference>
<dbReference type="InterPro" id="IPR014327">
    <property type="entry name" value="RNA_pol_sigma70_bacteroid"/>
</dbReference>
<evidence type="ECO:0000256" key="1">
    <source>
        <dbReference type="ARBA" id="ARBA00010641"/>
    </source>
</evidence>
<keyword evidence="4" id="KW-0804">Transcription</keyword>
<reference evidence="7" key="1">
    <citation type="submission" date="2016-04" db="EMBL/GenBank/DDBJ databases">
        <authorList>
            <person name="Evans L.H."/>
            <person name="Alamgir A."/>
            <person name="Owens N."/>
            <person name="Weber N.D."/>
            <person name="Virtaneva K."/>
            <person name="Barbian K."/>
            <person name="Babar A."/>
            <person name="Rosenke K."/>
        </authorList>
    </citation>
    <scope>NUCLEOTIDE SEQUENCE</scope>
    <source>
        <strain evidence="7">86-2</strain>
    </source>
</reference>
<protein>
    <submittedName>
        <fullName evidence="7">RNA polymerase sigma-70 factor</fullName>
    </submittedName>
</protein>
<proteinExistence type="inferred from homology"/>
<feature type="domain" description="RNA polymerase sigma-70 region 2" evidence="5">
    <location>
        <begin position="37"/>
        <end position="86"/>
    </location>
</feature>
<dbReference type="CDD" id="cd06171">
    <property type="entry name" value="Sigma70_r4"/>
    <property type="match status" value="1"/>
</dbReference>
<dbReference type="Pfam" id="PF08281">
    <property type="entry name" value="Sigma70_r4_2"/>
    <property type="match status" value="1"/>
</dbReference>
<dbReference type="SUPFAM" id="SSF88946">
    <property type="entry name" value="Sigma2 domain of RNA polymerase sigma factors"/>
    <property type="match status" value="1"/>
</dbReference>
<dbReference type="Gene3D" id="1.10.10.10">
    <property type="entry name" value="Winged helix-like DNA-binding domain superfamily/Winged helix DNA-binding domain"/>
    <property type="match status" value="1"/>
</dbReference>
<organism evidence="7">
    <name type="scientific">uncultured Dysgonomonas sp</name>
    <dbReference type="NCBI Taxonomy" id="206096"/>
    <lineage>
        <taxon>Bacteria</taxon>
        <taxon>Pseudomonadati</taxon>
        <taxon>Bacteroidota</taxon>
        <taxon>Bacteroidia</taxon>
        <taxon>Bacteroidales</taxon>
        <taxon>Dysgonomonadaceae</taxon>
        <taxon>Dysgonomonas</taxon>
        <taxon>environmental samples</taxon>
    </lineage>
</organism>
<keyword evidence="2" id="KW-0805">Transcription regulation</keyword>
<dbReference type="NCBIfam" id="TIGR02937">
    <property type="entry name" value="sigma70-ECF"/>
    <property type="match status" value="1"/>
</dbReference>
<dbReference type="RefSeq" id="WP_296949710.1">
    <property type="nucleotide sequence ID" value="NZ_LT599021.1"/>
</dbReference>
<dbReference type="InterPro" id="IPR036388">
    <property type="entry name" value="WH-like_DNA-bd_sf"/>
</dbReference>
<dbReference type="InterPro" id="IPR013324">
    <property type="entry name" value="RNA_pol_sigma_r3/r4-like"/>
</dbReference>
<accession>A0A212JRE4</accession>
<dbReference type="PANTHER" id="PTHR43133:SF46">
    <property type="entry name" value="RNA POLYMERASE SIGMA-70 FACTOR ECF SUBFAMILY"/>
    <property type="match status" value="1"/>
</dbReference>
<dbReference type="GO" id="GO:0016987">
    <property type="term" value="F:sigma factor activity"/>
    <property type="evidence" value="ECO:0007669"/>
    <property type="project" value="UniProtKB-KW"/>
</dbReference>
<evidence type="ECO:0000259" key="6">
    <source>
        <dbReference type="Pfam" id="PF08281"/>
    </source>
</evidence>
<dbReference type="InterPro" id="IPR013249">
    <property type="entry name" value="RNA_pol_sigma70_r4_t2"/>
</dbReference>
<dbReference type="AlphaFoldDB" id="A0A212JRE4"/>
<evidence type="ECO:0000313" key="7">
    <source>
        <dbReference type="EMBL" id="SBW01855.1"/>
    </source>
</evidence>
<dbReference type="PANTHER" id="PTHR43133">
    <property type="entry name" value="RNA POLYMERASE ECF-TYPE SIGMA FACTO"/>
    <property type="match status" value="1"/>
</dbReference>